<comment type="subcellular location">
    <subcellularLocation>
        <location evidence="1">Nucleus</location>
    </subcellularLocation>
</comment>
<keyword evidence="8" id="KW-0221">Differentiation</keyword>
<dbReference type="InterPro" id="IPR012934">
    <property type="entry name" value="Znf_AD"/>
</dbReference>
<feature type="domain" description="C2H2-type" evidence="17">
    <location>
        <begin position="711"/>
        <end position="738"/>
    </location>
</feature>
<evidence type="ECO:0000256" key="11">
    <source>
        <dbReference type="ARBA" id="ARBA00023125"/>
    </source>
</evidence>
<evidence type="ECO:0000256" key="8">
    <source>
        <dbReference type="ARBA" id="ARBA00022782"/>
    </source>
</evidence>
<keyword evidence="6" id="KW-0677">Repeat</keyword>
<evidence type="ECO:0000313" key="20">
    <source>
        <dbReference type="Proteomes" id="UP000791440"/>
    </source>
</evidence>
<dbReference type="SUPFAM" id="SSF57667">
    <property type="entry name" value="beta-beta-alpha zinc fingers"/>
    <property type="match status" value="4"/>
</dbReference>
<feature type="binding site" evidence="16">
    <location>
        <position position="75"/>
    </location>
    <ligand>
        <name>Zn(2+)</name>
        <dbReference type="ChEBI" id="CHEBI:29105"/>
    </ligand>
</feature>
<dbReference type="AlphaFoldDB" id="A0A921ZNZ0"/>
<protein>
    <submittedName>
        <fullName evidence="19">Uncharacterized protein</fullName>
    </submittedName>
</protein>
<evidence type="ECO:0000256" key="13">
    <source>
        <dbReference type="ARBA" id="ARBA00023163"/>
    </source>
</evidence>
<dbReference type="Proteomes" id="UP000791440">
    <property type="component" value="Unassembled WGS sequence"/>
</dbReference>
<organism evidence="19 20">
    <name type="scientific">Manduca sexta</name>
    <name type="common">Tobacco hawkmoth</name>
    <name type="synonym">Tobacco hornworm</name>
    <dbReference type="NCBI Taxonomy" id="7130"/>
    <lineage>
        <taxon>Eukaryota</taxon>
        <taxon>Metazoa</taxon>
        <taxon>Ecdysozoa</taxon>
        <taxon>Arthropoda</taxon>
        <taxon>Hexapoda</taxon>
        <taxon>Insecta</taxon>
        <taxon>Pterygota</taxon>
        <taxon>Neoptera</taxon>
        <taxon>Endopterygota</taxon>
        <taxon>Lepidoptera</taxon>
        <taxon>Glossata</taxon>
        <taxon>Ditrysia</taxon>
        <taxon>Bombycoidea</taxon>
        <taxon>Sphingidae</taxon>
        <taxon>Sphinginae</taxon>
        <taxon>Sphingini</taxon>
        <taxon>Manduca</taxon>
    </lineage>
</organism>
<evidence type="ECO:0000256" key="16">
    <source>
        <dbReference type="PROSITE-ProRule" id="PRU01263"/>
    </source>
</evidence>
<evidence type="ECO:0000256" key="4">
    <source>
        <dbReference type="ARBA" id="ARBA00022491"/>
    </source>
</evidence>
<dbReference type="Pfam" id="PF00096">
    <property type="entry name" value="zf-C2H2"/>
    <property type="match status" value="2"/>
</dbReference>
<keyword evidence="20" id="KW-1185">Reference proteome</keyword>
<evidence type="ECO:0000256" key="14">
    <source>
        <dbReference type="ARBA" id="ARBA00023242"/>
    </source>
</evidence>
<dbReference type="InterPro" id="IPR013087">
    <property type="entry name" value="Znf_C2H2_type"/>
</dbReference>
<dbReference type="FunFam" id="3.30.160.60:FF:000446">
    <property type="entry name" value="Zinc finger protein"/>
    <property type="match status" value="1"/>
</dbReference>
<dbReference type="PANTHER" id="PTHR24379">
    <property type="entry name" value="KRAB AND ZINC FINGER DOMAIN-CONTAINING"/>
    <property type="match status" value="1"/>
</dbReference>
<dbReference type="GO" id="GO:0008270">
    <property type="term" value="F:zinc ion binding"/>
    <property type="evidence" value="ECO:0007669"/>
    <property type="project" value="UniProtKB-UniRule"/>
</dbReference>
<feature type="binding site" evidence="16">
    <location>
        <position position="125"/>
    </location>
    <ligand>
        <name>Zn(2+)</name>
        <dbReference type="ChEBI" id="CHEBI:29105"/>
    </ligand>
</feature>
<feature type="domain" description="C2H2-type" evidence="17">
    <location>
        <begin position="246"/>
        <end position="273"/>
    </location>
</feature>
<proteinExistence type="inferred from homology"/>
<evidence type="ECO:0000256" key="10">
    <source>
        <dbReference type="ARBA" id="ARBA00023015"/>
    </source>
</evidence>
<keyword evidence="4" id="KW-0678">Repressor</keyword>
<evidence type="ECO:0000256" key="7">
    <source>
        <dbReference type="ARBA" id="ARBA00022771"/>
    </source>
</evidence>
<comment type="similarity">
    <text evidence="2">Belongs to the krueppel C2H2-type zinc-finger protein family.</text>
</comment>
<comment type="caution">
    <text evidence="19">The sequence shown here is derived from an EMBL/GenBank/DDBJ whole genome shotgun (WGS) entry which is preliminary data.</text>
</comment>
<keyword evidence="10" id="KW-0805">Transcription regulation</keyword>
<keyword evidence="7 15" id="KW-0863">Zinc-finger</keyword>
<dbReference type="PROSITE" id="PS50157">
    <property type="entry name" value="ZINC_FINGER_C2H2_2"/>
    <property type="match status" value="6"/>
</dbReference>
<evidence type="ECO:0000256" key="9">
    <source>
        <dbReference type="ARBA" id="ARBA00022833"/>
    </source>
</evidence>
<evidence type="ECO:0000259" key="18">
    <source>
        <dbReference type="PROSITE" id="PS51915"/>
    </source>
</evidence>
<dbReference type="Gene3D" id="3.40.1800.20">
    <property type="match status" value="1"/>
</dbReference>
<dbReference type="EMBL" id="JH668725">
    <property type="protein sequence ID" value="KAG6461159.1"/>
    <property type="molecule type" value="Genomic_DNA"/>
</dbReference>
<evidence type="ECO:0000256" key="2">
    <source>
        <dbReference type="ARBA" id="ARBA00006991"/>
    </source>
</evidence>
<dbReference type="Pfam" id="PF23077">
    <property type="entry name" value="zf-C2H2_ZNF462_1st"/>
    <property type="match status" value="1"/>
</dbReference>
<dbReference type="PANTHER" id="PTHR24379:SF128">
    <property type="entry name" value="C2H2-TYPE DOMAIN-CONTAINING PROTEIN"/>
    <property type="match status" value="1"/>
</dbReference>
<dbReference type="InterPro" id="IPR036236">
    <property type="entry name" value="Znf_C2H2_sf"/>
</dbReference>
<keyword evidence="12" id="KW-0010">Activator</keyword>
<feature type="binding site" evidence="16">
    <location>
        <position position="72"/>
    </location>
    <ligand>
        <name>Zn(2+)</name>
        <dbReference type="ChEBI" id="CHEBI:29105"/>
    </ligand>
</feature>
<evidence type="ECO:0000313" key="19">
    <source>
        <dbReference type="EMBL" id="KAG6461159.1"/>
    </source>
</evidence>
<reference evidence="19" key="2">
    <citation type="submission" date="2020-12" db="EMBL/GenBank/DDBJ databases">
        <authorList>
            <person name="Kanost M."/>
        </authorList>
    </citation>
    <scope>NUCLEOTIDE SEQUENCE</scope>
</reference>
<feature type="domain" description="C2H2-type" evidence="17">
    <location>
        <begin position="654"/>
        <end position="682"/>
    </location>
</feature>
<keyword evidence="9 16" id="KW-0862">Zinc</keyword>
<evidence type="ECO:0000256" key="1">
    <source>
        <dbReference type="ARBA" id="ARBA00004123"/>
    </source>
</evidence>
<name>A0A921ZNZ0_MANSE</name>
<dbReference type="SUPFAM" id="SSF57716">
    <property type="entry name" value="Glucocorticoid receptor-like (DNA-binding domain)"/>
    <property type="match status" value="1"/>
</dbReference>
<dbReference type="Pfam" id="PF07776">
    <property type="entry name" value="zf-AD"/>
    <property type="match status" value="1"/>
</dbReference>
<keyword evidence="3" id="KW-0217">Developmental protein</keyword>
<keyword evidence="5 16" id="KW-0479">Metal-binding</keyword>
<evidence type="ECO:0000256" key="6">
    <source>
        <dbReference type="ARBA" id="ARBA00022737"/>
    </source>
</evidence>
<feature type="domain" description="ZAD" evidence="18">
    <location>
        <begin position="70"/>
        <end position="152"/>
    </location>
</feature>
<evidence type="ECO:0000256" key="3">
    <source>
        <dbReference type="ARBA" id="ARBA00022473"/>
    </source>
</evidence>
<feature type="binding site" evidence="16">
    <location>
        <position position="128"/>
    </location>
    <ligand>
        <name>Zn(2+)</name>
        <dbReference type="ChEBI" id="CHEBI:29105"/>
    </ligand>
</feature>
<dbReference type="Gene3D" id="3.30.160.60">
    <property type="entry name" value="Classic Zinc Finger"/>
    <property type="match status" value="5"/>
</dbReference>
<dbReference type="PROSITE" id="PS51915">
    <property type="entry name" value="ZAD"/>
    <property type="match status" value="1"/>
</dbReference>
<dbReference type="GO" id="GO:0005634">
    <property type="term" value="C:nucleus"/>
    <property type="evidence" value="ECO:0007669"/>
    <property type="project" value="InterPro"/>
</dbReference>
<sequence>MDDDFIKSPEFNVFSNNRYIRTYSKAHRNATNVTQNVNTVNDTTTPVIKNDPLTTKNAMQYLLDGTLKHKVCRYCLNVTSELAELDQYLEVNGQGALYKVTIRDMVASFYPVKVADDPNLPDKICEKCLDRTISAYLFAQQCEQSERALRNCIEDMYDKLIKLDPLERQKKRGRQKLNPNYNTLYAEHKKVIQYAEPLINIINTSSQSLTTEGPIKDYECLKCCQVLPTVDALINHEKSHPKTMWYNCRLCGKSFPKRYLLKKHANTHLTEKPPKPSANSFHCNTCGETTNDCNEYLQHIEKHKFKEVMQHLVEKNMDELCSVCLDKSSKMTTLDSMVCLHGGHMDMTGDRNIYNILASTIPDMNILHNYTGTKICEKCLNNAITSYIFIHQYHFSRNRLNTCVDFMLNSLNDIDAEEGNVFVEISNHAIMPALEDYDENLLVNENDYLDESKLKVEVLEGEFRMKAEEEFNEMKGSTDSDSDTSTVLYNPAKDATQTYSARSRMINGYQTDSMDKVSEFLTFKKKKPPKKKKCKYTCPLCCKHFITEYFLKRHVLKHRYKKVECKYCPLYFKSKFYLYEHTKMVHILNHSNYYSCKTCGRMFLDYGTLRLHERNHRKKTCDLCDKIFATQRFYDSHMQRHAAQWRVSMHGSIKTCSFCEKECRGKTDLLLHVNKIHLQIKPYSCDMCDRQFYTEYDLRNHEKVHNVRTKEKCHFCDMVLKSRKQLVVHVRKHIGVTPYKCHLCDQSFYCVQKKRKHMLLYHGGFTCQFCKTSLRNKAALKQHIAKAHNII</sequence>
<evidence type="ECO:0000259" key="17">
    <source>
        <dbReference type="PROSITE" id="PS50157"/>
    </source>
</evidence>
<keyword evidence="13" id="KW-0804">Transcription</keyword>
<dbReference type="SMART" id="SM00355">
    <property type="entry name" value="ZnF_C2H2"/>
    <property type="match status" value="12"/>
</dbReference>
<keyword evidence="11" id="KW-0238">DNA-binding</keyword>
<keyword evidence="14" id="KW-0539">Nucleus</keyword>
<feature type="domain" description="C2H2-type" evidence="17">
    <location>
        <begin position="536"/>
        <end position="563"/>
    </location>
</feature>
<reference evidence="19" key="1">
    <citation type="journal article" date="2016" name="Insect Biochem. Mol. Biol.">
        <title>Multifaceted biological insights from a draft genome sequence of the tobacco hornworm moth, Manduca sexta.</title>
        <authorList>
            <person name="Kanost M.R."/>
            <person name="Arrese E.L."/>
            <person name="Cao X."/>
            <person name="Chen Y.R."/>
            <person name="Chellapilla S."/>
            <person name="Goldsmith M.R."/>
            <person name="Grosse-Wilde E."/>
            <person name="Heckel D.G."/>
            <person name="Herndon N."/>
            <person name="Jiang H."/>
            <person name="Papanicolaou A."/>
            <person name="Qu J."/>
            <person name="Soulages J.L."/>
            <person name="Vogel H."/>
            <person name="Walters J."/>
            <person name="Waterhouse R.M."/>
            <person name="Ahn S.J."/>
            <person name="Almeida F.C."/>
            <person name="An C."/>
            <person name="Aqrawi P."/>
            <person name="Bretschneider A."/>
            <person name="Bryant W.B."/>
            <person name="Bucks S."/>
            <person name="Chao H."/>
            <person name="Chevignon G."/>
            <person name="Christen J.M."/>
            <person name="Clarke D.F."/>
            <person name="Dittmer N.T."/>
            <person name="Ferguson L.C.F."/>
            <person name="Garavelou S."/>
            <person name="Gordon K.H.J."/>
            <person name="Gunaratna R.T."/>
            <person name="Han Y."/>
            <person name="Hauser F."/>
            <person name="He Y."/>
            <person name="Heidel-Fischer H."/>
            <person name="Hirsh A."/>
            <person name="Hu Y."/>
            <person name="Jiang H."/>
            <person name="Kalra D."/>
            <person name="Klinner C."/>
            <person name="Konig C."/>
            <person name="Kovar C."/>
            <person name="Kroll A.R."/>
            <person name="Kuwar S.S."/>
            <person name="Lee S.L."/>
            <person name="Lehman R."/>
            <person name="Li K."/>
            <person name="Li Z."/>
            <person name="Liang H."/>
            <person name="Lovelace S."/>
            <person name="Lu Z."/>
            <person name="Mansfield J.H."/>
            <person name="McCulloch K.J."/>
            <person name="Mathew T."/>
            <person name="Morton B."/>
            <person name="Muzny D.M."/>
            <person name="Neunemann D."/>
            <person name="Ongeri F."/>
            <person name="Pauchet Y."/>
            <person name="Pu L.L."/>
            <person name="Pyrousis I."/>
            <person name="Rao X.J."/>
            <person name="Redding A."/>
            <person name="Roesel C."/>
            <person name="Sanchez-Gracia A."/>
            <person name="Schaack S."/>
            <person name="Shukla A."/>
            <person name="Tetreau G."/>
            <person name="Wang Y."/>
            <person name="Xiong G.H."/>
            <person name="Traut W."/>
            <person name="Walsh T.K."/>
            <person name="Worley K.C."/>
            <person name="Wu D."/>
            <person name="Wu W."/>
            <person name="Wu Y.Q."/>
            <person name="Zhang X."/>
            <person name="Zou Z."/>
            <person name="Zucker H."/>
            <person name="Briscoe A.D."/>
            <person name="Burmester T."/>
            <person name="Clem R.J."/>
            <person name="Feyereisen R."/>
            <person name="Grimmelikhuijzen C.J.P."/>
            <person name="Hamodrakas S.J."/>
            <person name="Hansson B.S."/>
            <person name="Huguet E."/>
            <person name="Jermiin L.S."/>
            <person name="Lan Q."/>
            <person name="Lehman H.K."/>
            <person name="Lorenzen M."/>
            <person name="Merzendorfer H."/>
            <person name="Michalopoulos I."/>
            <person name="Morton D.B."/>
            <person name="Muthukrishnan S."/>
            <person name="Oakeshott J.G."/>
            <person name="Palmer W."/>
            <person name="Park Y."/>
            <person name="Passarelli A.L."/>
            <person name="Rozas J."/>
            <person name="Schwartz L.M."/>
            <person name="Smith W."/>
            <person name="Southgate A."/>
            <person name="Vilcinskas A."/>
            <person name="Vogt R."/>
            <person name="Wang P."/>
            <person name="Werren J."/>
            <person name="Yu X.Q."/>
            <person name="Zhou J.J."/>
            <person name="Brown S.J."/>
            <person name="Scherer S.E."/>
            <person name="Richards S."/>
            <person name="Blissard G.W."/>
        </authorList>
    </citation>
    <scope>NUCLEOTIDE SEQUENCE</scope>
</reference>
<dbReference type="SMART" id="SM00868">
    <property type="entry name" value="zf-AD"/>
    <property type="match status" value="2"/>
</dbReference>
<evidence type="ECO:0000256" key="12">
    <source>
        <dbReference type="ARBA" id="ARBA00023159"/>
    </source>
</evidence>
<dbReference type="PROSITE" id="PS00028">
    <property type="entry name" value="ZINC_FINGER_C2H2_1"/>
    <property type="match status" value="9"/>
</dbReference>
<feature type="domain" description="C2H2-type" evidence="17">
    <location>
        <begin position="683"/>
        <end position="710"/>
    </location>
</feature>
<feature type="domain" description="C2H2-type" evidence="17">
    <location>
        <begin position="594"/>
        <end position="616"/>
    </location>
</feature>
<accession>A0A921ZNZ0</accession>
<evidence type="ECO:0000256" key="15">
    <source>
        <dbReference type="PROSITE-ProRule" id="PRU00042"/>
    </source>
</evidence>
<dbReference type="InterPro" id="IPR057831">
    <property type="entry name" value="Znf_C2H2_ZNF462_1st"/>
</dbReference>
<evidence type="ECO:0000256" key="5">
    <source>
        <dbReference type="ARBA" id="ARBA00022723"/>
    </source>
</evidence>
<gene>
    <name evidence="19" type="ORF">O3G_MSEX012462</name>
</gene>